<evidence type="ECO:0000256" key="6">
    <source>
        <dbReference type="SAM" id="Coils"/>
    </source>
</evidence>
<dbReference type="AlphaFoldDB" id="A0A0A0LK51"/>
<evidence type="ECO:0000256" key="3">
    <source>
        <dbReference type="ARBA" id="ARBA00022782"/>
    </source>
</evidence>
<evidence type="ECO:0000256" key="2">
    <source>
        <dbReference type="ARBA" id="ARBA00022473"/>
    </source>
</evidence>
<keyword evidence="9" id="KW-1185">Reference proteome</keyword>
<evidence type="ECO:0000256" key="1">
    <source>
        <dbReference type="ARBA" id="ARBA00005405"/>
    </source>
</evidence>
<evidence type="ECO:0008006" key="10">
    <source>
        <dbReference type="Google" id="ProtNLM"/>
    </source>
</evidence>
<dbReference type="EMBL" id="CM002923">
    <property type="protein sequence ID" value="KGN61077.1"/>
    <property type="molecule type" value="Genomic_DNA"/>
</dbReference>
<dbReference type="OrthoDB" id="1899348at2759"/>
<keyword evidence="5" id="KW-0287">Flowering</keyword>
<keyword evidence="3" id="KW-0221">Differentiation</keyword>
<keyword evidence="2" id="KW-0217">Developmental protein</keyword>
<keyword evidence="4 6" id="KW-0175">Coiled coil</keyword>
<evidence type="ECO:0000256" key="5">
    <source>
        <dbReference type="ARBA" id="ARBA00023089"/>
    </source>
</evidence>
<evidence type="ECO:0000313" key="9">
    <source>
        <dbReference type="Proteomes" id="UP000029981"/>
    </source>
</evidence>
<dbReference type="OMA" id="DSYQRSH"/>
<comment type="similarity">
    <text evidence="1">Belongs to the FLX family.</text>
</comment>
<dbReference type="PANTHER" id="PTHR33405:SF18">
    <property type="entry name" value="PROTEIN FLX-LIKE 4"/>
    <property type="match status" value="1"/>
</dbReference>
<organism evidence="8 9">
    <name type="scientific">Cucumis sativus</name>
    <name type="common">Cucumber</name>
    <dbReference type="NCBI Taxonomy" id="3659"/>
    <lineage>
        <taxon>Eukaryota</taxon>
        <taxon>Viridiplantae</taxon>
        <taxon>Streptophyta</taxon>
        <taxon>Embryophyta</taxon>
        <taxon>Tracheophyta</taxon>
        <taxon>Spermatophyta</taxon>
        <taxon>Magnoliopsida</taxon>
        <taxon>eudicotyledons</taxon>
        <taxon>Gunneridae</taxon>
        <taxon>Pentapetalae</taxon>
        <taxon>rosids</taxon>
        <taxon>fabids</taxon>
        <taxon>Cucurbitales</taxon>
        <taxon>Cucurbitaceae</taxon>
        <taxon>Benincaseae</taxon>
        <taxon>Cucumis</taxon>
    </lineage>
</organism>
<reference evidence="8 9" key="3">
    <citation type="journal article" date="2010" name="BMC Genomics">
        <title>Transcriptome sequencing and comparative analysis of cucumber flowers with different sex types.</title>
        <authorList>
            <person name="Guo S."/>
            <person name="Zheng Y."/>
            <person name="Joung J.G."/>
            <person name="Liu S."/>
            <person name="Zhang Z."/>
            <person name="Crasta O.R."/>
            <person name="Sobral B.W."/>
            <person name="Xu Y."/>
            <person name="Huang S."/>
            <person name="Fei Z."/>
        </authorList>
    </citation>
    <scope>NUCLEOTIDE SEQUENCE [LARGE SCALE GENOMIC DNA]</scope>
    <source>
        <strain evidence="9">cv. 9930</strain>
    </source>
</reference>
<dbReference type="Proteomes" id="UP000029981">
    <property type="component" value="Chromosome 2"/>
</dbReference>
<feature type="coiled-coil region" evidence="6">
    <location>
        <begin position="130"/>
        <end position="223"/>
    </location>
</feature>
<dbReference type="GO" id="GO:0009908">
    <property type="term" value="P:flower development"/>
    <property type="evidence" value="ECO:0007669"/>
    <property type="project" value="UniProtKB-KW"/>
</dbReference>
<reference evidence="8 9" key="4">
    <citation type="journal article" date="2011" name="BMC Genomics">
        <title>RNA-Seq improves annotation of protein-coding genes in the cucumber genome.</title>
        <authorList>
            <person name="Li Z."/>
            <person name="Zhang Z."/>
            <person name="Yan P."/>
            <person name="Huang S."/>
            <person name="Fei Z."/>
            <person name="Lin K."/>
        </authorList>
    </citation>
    <scope>NUCLEOTIDE SEQUENCE [LARGE SCALE GENOMIC DNA]</scope>
    <source>
        <strain evidence="9">cv. 9930</strain>
    </source>
</reference>
<feature type="region of interest" description="Disordered" evidence="7">
    <location>
        <begin position="1"/>
        <end position="21"/>
    </location>
</feature>
<reference evidence="8 9" key="1">
    <citation type="journal article" date="2009" name="Nat. Genet.">
        <title>The genome of the cucumber, Cucumis sativus L.</title>
        <authorList>
            <person name="Huang S."/>
            <person name="Li R."/>
            <person name="Zhang Z."/>
            <person name="Li L."/>
            <person name="Gu X."/>
            <person name="Fan W."/>
            <person name="Lucas W.J."/>
            <person name="Wang X."/>
            <person name="Xie B."/>
            <person name="Ni P."/>
            <person name="Ren Y."/>
            <person name="Zhu H."/>
            <person name="Li J."/>
            <person name="Lin K."/>
            <person name="Jin W."/>
            <person name="Fei Z."/>
            <person name="Li G."/>
            <person name="Staub J."/>
            <person name="Kilian A."/>
            <person name="van der Vossen E.A."/>
            <person name="Wu Y."/>
            <person name="Guo J."/>
            <person name="He J."/>
            <person name="Jia Z."/>
            <person name="Ren Y."/>
            <person name="Tian G."/>
            <person name="Lu Y."/>
            <person name="Ruan J."/>
            <person name="Qian W."/>
            <person name="Wang M."/>
            <person name="Huang Q."/>
            <person name="Li B."/>
            <person name="Xuan Z."/>
            <person name="Cao J."/>
            <person name="Asan"/>
            <person name="Wu Z."/>
            <person name="Zhang J."/>
            <person name="Cai Q."/>
            <person name="Bai Y."/>
            <person name="Zhao B."/>
            <person name="Han Y."/>
            <person name="Li Y."/>
            <person name="Li X."/>
            <person name="Wang S."/>
            <person name="Shi Q."/>
            <person name="Liu S."/>
            <person name="Cho W.K."/>
            <person name="Kim J.Y."/>
            <person name="Xu Y."/>
            <person name="Heller-Uszynska K."/>
            <person name="Miao H."/>
            <person name="Cheng Z."/>
            <person name="Zhang S."/>
            <person name="Wu J."/>
            <person name="Yang Y."/>
            <person name="Kang H."/>
            <person name="Li M."/>
            <person name="Liang H."/>
            <person name="Ren X."/>
            <person name="Shi Z."/>
            <person name="Wen M."/>
            <person name="Jian M."/>
            <person name="Yang H."/>
            <person name="Zhang G."/>
            <person name="Yang Z."/>
            <person name="Chen R."/>
            <person name="Liu S."/>
            <person name="Li J."/>
            <person name="Ma L."/>
            <person name="Liu H."/>
            <person name="Zhou Y."/>
            <person name="Zhao J."/>
            <person name="Fang X."/>
            <person name="Li G."/>
            <person name="Fang L."/>
            <person name="Li Y."/>
            <person name="Liu D."/>
            <person name="Zheng H."/>
            <person name="Zhang Y."/>
            <person name="Qin N."/>
            <person name="Li Z."/>
            <person name="Yang G."/>
            <person name="Yang S."/>
            <person name="Bolund L."/>
            <person name="Kristiansen K."/>
            <person name="Zheng H."/>
            <person name="Li S."/>
            <person name="Zhang X."/>
            <person name="Yang H."/>
            <person name="Wang J."/>
            <person name="Sun R."/>
            <person name="Zhang B."/>
            <person name="Jiang S."/>
            <person name="Wang J."/>
            <person name="Du Y."/>
            <person name="Li S."/>
        </authorList>
    </citation>
    <scope>NUCLEOTIDE SEQUENCE [LARGE SCALE GENOMIC DNA]</scope>
    <source>
        <strain evidence="9">cv. 9930</strain>
    </source>
</reference>
<dbReference type="PANTHER" id="PTHR33405">
    <property type="entry name" value="PROTEIN FLX-LIKE 2"/>
    <property type="match status" value="1"/>
</dbReference>
<accession>A0A0A0LK51</accession>
<dbReference type="KEGG" id="csv:101214083"/>
<dbReference type="GO" id="GO:0030154">
    <property type="term" value="P:cell differentiation"/>
    <property type="evidence" value="ECO:0007669"/>
    <property type="project" value="UniProtKB-KW"/>
</dbReference>
<evidence type="ECO:0000313" key="8">
    <source>
        <dbReference type="EMBL" id="KGN61077.1"/>
    </source>
</evidence>
<dbReference type="Gramene" id="KGN61077">
    <property type="protein sequence ID" value="KGN61077"/>
    <property type="gene ID" value="Csa_2G037240"/>
</dbReference>
<evidence type="ECO:0000256" key="7">
    <source>
        <dbReference type="SAM" id="MobiDB-lite"/>
    </source>
</evidence>
<reference evidence="8 9" key="2">
    <citation type="journal article" date="2009" name="PLoS ONE">
        <title>An integrated genetic and cytogenetic map of the cucumber genome.</title>
        <authorList>
            <person name="Ren Y."/>
            <person name="Zhang Z."/>
            <person name="Liu J."/>
            <person name="Staub J.E."/>
            <person name="Han Y."/>
            <person name="Cheng Z."/>
            <person name="Li X."/>
            <person name="Lu J."/>
            <person name="Miao H."/>
            <person name="Kang H."/>
            <person name="Xie B."/>
            <person name="Gu X."/>
            <person name="Wang X."/>
            <person name="Du Y."/>
            <person name="Jin W."/>
            <person name="Huang S."/>
        </authorList>
    </citation>
    <scope>NUCLEOTIDE SEQUENCE [LARGE SCALE GENOMIC DNA]</scope>
    <source>
        <strain evidence="9">cv. 9930</strain>
    </source>
</reference>
<protein>
    <recommendedName>
        <fullName evidence="10">Protein FLX-like 4</fullName>
    </recommendedName>
</protein>
<dbReference type="STRING" id="3659.A0A0A0LK51"/>
<feature type="coiled-coil region" evidence="6">
    <location>
        <begin position="39"/>
        <end position="73"/>
    </location>
</feature>
<evidence type="ECO:0000256" key="4">
    <source>
        <dbReference type="ARBA" id="ARBA00023054"/>
    </source>
</evidence>
<gene>
    <name evidence="8" type="ORF">Csa_2G037240</name>
</gene>
<dbReference type="InterPro" id="IPR040353">
    <property type="entry name" value="FLX/FLX-like"/>
</dbReference>
<proteinExistence type="inferred from homology"/>
<sequence>MSSRETLQPLYNGRPVKAPGLMRHGPFPGSDSAVGHKSLELLEDKLTVQTSDIEKLARENHKLATAHVTLRQELVGAEKEIQTVRAHIRSIQTESDIQMRVLLDKIAKMEASIEAGEGLKKDLQQVHMEAQGLVKDKQELTFQIQQATQELNKTESDIKNLPNLHAELEDLRKEHQRLRVTFEHEKGRNIEQVEQMKATEMNLIALAREVERLRAEALNVEKRAYAPNAYSGAYTRLDPSYPPHMPGANGYIDIYGRSQVVMAPVVSGDSEISHSIDHGSAPAETSAGVAAPIGNTAAWETRFDPSIPRR</sequence>
<name>A0A0A0LK51_CUCSA</name>
<dbReference type="eggNOG" id="ENOG502QW8B">
    <property type="taxonomic scope" value="Eukaryota"/>
</dbReference>